<reference evidence="8" key="1">
    <citation type="submission" date="2020-10" db="EMBL/GenBank/DDBJ databases">
        <authorList>
            <person name="Gilroy R."/>
        </authorList>
    </citation>
    <scope>NUCLEOTIDE SEQUENCE</scope>
    <source>
        <strain evidence="8">CHK197-8231</strain>
    </source>
</reference>
<dbReference type="Gene3D" id="6.10.250.660">
    <property type="match status" value="1"/>
</dbReference>
<accession>A0A9D1HXP1</accession>
<dbReference type="InterPro" id="IPR019933">
    <property type="entry name" value="DivIVA_domain"/>
</dbReference>
<protein>
    <submittedName>
        <fullName evidence="8">DivIVA domain-containing protein</fullName>
    </submittedName>
</protein>
<evidence type="ECO:0000256" key="3">
    <source>
        <dbReference type="ARBA" id="ARBA00022490"/>
    </source>
</evidence>
<dbReference type="NCBIfam" id="TIGR03544">
    <property type="entry name" value="DivI1A_domain"/>
    <property type="match status" value="1"/>
</dbReference>
<evidence type="ECO:0000256" key="2">
    <source>
        <dbReference type="ARBA" id="ARBA00009008"/>
    </source>
</evidence>
<comment type="subcellular location">
    <subcellularLocation>
        <location evidence="1">Cytoplasm</location>
    </subcellularLocation>
</comment>
<keyword evidence="5 7" id="KW-0175">Coiled coil</keyword>
<proteinExistence type="inferred from homology"/>
<dbReference type="EMBL" id="DVML01000035">
    <property type="protein sequence ID" value="HIU23160.1"/>
    <property type="molecule type" value="Genomic_DNA"/>
</dbReference>
<reference evidence="8" key="2">
    <citation type="journal article" date="2021" name="PeerJ">
        <title>Extensive microbial diversity within the chicken gut microbiome revealed by metagenomics and culture.</title>
        <authorList>
            <person name="Gilroy R."/>
            <person name="Ravi A."/>
            <person name="Getino M."/>
            <person name="Pursley I."/>
            <person name="Horton D.L."/>
            <person name="Alikhan N.F."/>
            <person name="Baker D."/>
            <person name="Gharbi K."/>
            <person name="Hall N."/>
            <person name="Watson M."/>
            <person name="Adriaenssens E.M."/>
            <person name="Foster-Nyarko E."/>
            <person name="Jarju S."/>
            <person name="Secka A."/>
            <person name="Antonio M."/>
            <person name="Oren A."/>
            <person name="Chaudhuri R.R."/>
            <person name="La Ragione R."/>
            <person name="Hildebrand F."/>
            <person name="Pallen M.J."/>
        </authorList>
    </citation>
    <scope>NUCLEOTIDE SEQUENCE</scope>
    <source>
        <strain evidence="8">CHK197-8231</strain>
    </source>
</reference>
<evidence type="ECO:0000313" key="9">
    <source>
        <dbReference type="Proteomes" id="UP000824087"/>
    </source>
</evidence>
<evidence type="ECO:0000256" key="5">
    <source>
        <dbReference type="ARBA" id="ARBA00023054"/>
    </source>
</evidence>
<sequence>MEKFNRTLRGYDPVEVNRFLDQVISQVEGLIKELKVKNTRIAELEAIEQENKRLRQKIEQYEKTEETLNRAIIMAQKTSDQMRMSARQESEAMINEARQNANRIVNDALLKAERAQDEADMLKRNVTIFKRRLRDIVEAQLEVVEDIEKIDF</sequence>
<keyword evidence="6" id="KW-0131">Cell cycle</keyword>
<dbReference type="Pfam" id="PF05103">
    <property type="entry name" value="DivIVA"/>
    <property type="match status" value="1"/>
</dbReference>
<organism evidence="8 9">
    <name type="scientific">Candidatus Fimihabitans intestinipullorum</name>
    <dbReference type="NCBI Taxonomy" id="2840820"/>
    <lineage>
        <taxon>Bacteria</taxon>
        <taxon>Bacillati</taxon>
        <taxon>Mycoplasmatota</taxon>
        <taxon>Mycoplasmatota incertae sedis</taxon>
        <taxon>Candidatus Fimihabitans</taxon>
    </lineage>
</organism>
<dbReference type="PANTHER" id="PTHR35794">
    <property type="entry name" value="CELL DIVISION PROTEIN DIVIVA"/>
    <property type="match status" value="1"/>
</dbReference>
<dbReference type="PANTHER" id="PTHR35794:SF2">
    <property type="entry name" value="CELL DIVISION PROTEIN DIVIVA"/>
    <property type="match status" value="1"/>
</dbReference>
<gene>
    <name evidence="8" type="ORF">IAD49_06210</name>
</gene>
<keyword evidence="3" id="KW-0963">Cytoplasm</keyword>
<evidence type="ECO:0000256" key="7">
    <source>
        <dbReference type="SAM" id="Coils"/>
    </source>
</evidence>
<keyword evidence="4" id="KW-0132">Cell division</keyword>
<evidence type="ECO:0000256" key="4">
    <source>
        <dbReference type="ARBA" id="ARBA00022618"/>
    </source>
</evidence>
<dbReference type="InterPro" id="IPR007793">
    <property type="entry name" value="DivIVA_fam"/>
</dbReference>
<comment type="caution">
    <text evidence="8">The sequence shown here is derived from an EMBL/GenBank/DDBJ whole genome shotgun (WGS) entry which is preliminary data.</text>
</comment>
<comment type="similarity">
    <text evidence="2">Belongs to the DivIVA family.</text>
</comment>
<dbReference type="GO" id="GO:0051301">
    <property type="term" value="P:cell division"/>
    <property type="evidence" value="ECO:0007669"/>
    <property type="project" value="UniProtKB-KW"/>
</dbReference>
<dbReference type="AlphaFoldDB" id="A0A9D1HXP1"/>
<evidence type="ECO:0000313" key="8">
    <source>
        <dbReference type="EMBL" id="HIU23160.1"/>
    </source>
</evidence>
<evidence type="ECO:0000256" key="6">
    <source>
        <dbReference type="ARBA" id="ARBA00023306"/>
    </source>
</evidence>
<feature type="coiled-coil region" evidence="7">
    <location>
        <begin position="27"/>
        <end position="132"/>
    </location>
</feature>
<evidence type="ECO:0000256" key="1">
    <source>
        <dbReference type="ARBA" id="ARBA00004496"/>
    </source>
</evidence>
<name>A0A9D1HXP1_9BACT</name>
<dbReference type="Proteomes" id="UP000824087">
    <property type="component" value="Unassembled WGS sequence"/>
</dbReference>
<dbReference type="GO" id="GO:0005737">
    <property type="term" value="C:cytoplasm"/>
    <property type="evidence" value="ECO:0007669"/>
    <property type="project" value="UniProtKB-SubCell"/>
</dbReference>